<dbReference type="STRING" id="2325.TKV_c11420"/>
<dbReference type="Pfam" id="PF07549">
    <property type="entry name" value="Sec_GG"/>
    <property type="match status" value="1"/>
</dbReference>
<dbReference type="eggNOG" id="COG0341">
    <property type="taxonomic scope" value="Bacteria"/>
</dbReference>
<evidence type="ECO:0000256" key="6">
    <source>
        <dbReference type="ARBA" id="ARBA00022989"/>
    </source>
</evidence>
<evidence type="ECO:0000256" key="3">
    <source>
        <dbReference type="ARBA" id="ARBA00022475"/>
    </source>
</evidence>
<dbReference type="HAMAP" id="MF_01464_B">
    <property type="entry name" value="SecF_B"/>
    <property type="match status" value="1"/>
</dbReference>
<evidence type="ECO:0000259" key="13">
    <source>
        <dbReference type="Pfam" id="PF02355"/>
    </source>
</evidence>
<dbReference type="GO" id="GO:0006605">
    <property type="term" value="P:protein targeting"/>
    <property type="evidence" value="ECO:0007669"/>
    <property type="project" value="UniProtKB-UniRule"/>
</dbReference>
<evidence type="ECO:0000256" key="5">
    <source>
        <dbReference type="ARBA" id="ARBA00022927"/>
    </source>
</evidence>
<dbReference type="HOGENOM" id="CLU_050012_0_0_9"/>
<dbReference type="GO" id="GO:0005886">
    <property type="term" value="C:plasma membrane"/>
    <property type="evidence" value="ECO:0007669"/>
    <property type="project" value="UniProtKB-SubCell"/>
</dbReference>
<dbReference type="GO" id="GO:0015450">
    <property type="term" value="F:protein-transporting ATPase activity"/>
    <property type="evidence" value="ECO:0007669"/>
    <property type="project" value="InterPro"/>
</dbReference>
<evidence type="ECO:0000256" key="9">
    <source>
        <dbReference type="ARBA" id="ARBA00059018"/>
    </source>
</evidence>
<dbReference type="Proteomes" id="UP000029669">
    <property type="component" value="Chromosome"/>
</dbReference>
<keyword evidence="7 12" id="KW-0811">Translocation</keyword>
<dbReference type="GO" id="GO:0043952">
    <property type="term" value="P:protein transport by the Sec complex"/>
    <property type="evidence" value="ECO:0007669"/>
    <property type="project" value="UniProtKB-UniRule"/>
</dbReference>
<keyword evidence="6 12" id="KW-1133">Transmembrane helix</keyword>
<comment type="subcellular location">
    <subcellularLocation>
        <location evidence="1 12">Cell membrane</location>
        <topology evidence="1 12">Multi-pass membrane protein</topology>
    </subcellularLocation>
</comment>
<dbReference type="RefSeq" id="WP_049685088.1">
    <property type="nucleotide sequence ID" value="NZ_CP009170.1"/>
</dbReference>
<feature type="transmembrane region" description="Helical" evidence="12">
    <location>
        <begin position="132"/>
        <end position="151"/>
    </location>
</feature>
<feature type="transmembrane region" description="Helical" evidence="12">
    <location>
        <begin position="185"/>
        <end position="206"/>
    </location>
</feature>
<dbReference type="FunFam" id="1.20.1640.10:FF:000024">
    <property type="entry name" value="Multifunctional fusion protein"/>
    <property type="match status" value="1"/>
</dbReference>
<keyword evidence="2 12" id="KW-0813">Transport</keyword>
<organism evidence="14 15">
    <name type="scientific">Thermoanaerobacter kivui</name>
    <name type="common">Acetogenium kivui</name>
    <dbReference type="NCBI Taxonomy" id="2325"/>
    <lineage>
        <taxon>Bacteria</taxon>
        <taxon>Bacillati</taxon>
        <taxon>Bacillota</taxon>
        <taxon>Clostridia</taxon>
        <taxon>Thermoanaerobacterales</taxon>
        <taxon>Thermoanaerobacteraceae</taxon>
        <taxon>Thermoanaerobacter</taxon>
    </lineage>
</organism>
<evidence type="ECO:0000313" key="14">
    <source>
        <dbReference type="EMBL" id="AIS52314.1"/>
    </source>
</evidence>
<evidence type="ECO:0000256" key="7">
    <source>
        <dbReference type="ARBA" id="ARBA00023010"/>
    </source>
</evidence>
<evidence type="ECO:0000256" key="12">
    <source>
        <dbReference type="HAMAP-Rule" id="MF_01464"/>
    </source>
</evidence>
<keyword evidence="5 12" id="KW-0653">Protein transport</keyword>
<evidence type="ECO:0000256" key="8">
    <source>
        <dbReference type="ARBA" id="ARBA00023136"/>
    </source>
</evidence>
<evidence type="ECO:0000256" key="10">
    <source>
        <dbReference type="ARBA" id="ARBA00060856"/>
    </source>
</evidence>
<keyword evidence="4 12" id="KW-0812">Transmembrane</keyword>
<dbReference type="AlphaFoldDB" id="A0A097AR74"/>
<protein>
    <recommendedName>
        <fullName evidence="12">Protein-export membrane protein SecF</fullName>
    </recommendedName>
</protein>
<dbReference type="InterPro" id="IPR022645">
    <property type="entry name" value="SecD/SecF_bac"/>
</dbReference>
<evidence type="ECO:0000256" key="4">
    <source>
        <dbReference type="ARBA" id="ARBA00022692"/>
    </source>
</evidence>
<dbReference type="EMBL" id="CP009170">
    <property type="protein sequence ID" value="AIS52314.1"/>
    <property type="molecule type" value="Genomic_DNA"/>
</dbReference>
<accession>A0A097AR74</accession>
<comment type="similarity">
    <text evidence="10">In the C-terminal section; belongs to the SecD/SecF family. SecF subfamily.</text>
</comment>
<evidence type="ECO:0000256" key="2">
    <source>
        <dbReference type="ARBA" id="ARBA00022448"/>
    </source>
</evidence>
<dbReference type="NCBIfam" id="TIGR00966">
    <property type="entry name" value="transloc_SecF"/>
    <property type="match status" value="1"/>
</dbReference>
<dbReference type="PRINTS" id="PR01755">
    <property type="entry name" value="SECFTRNLCASE"/>
</dbReference>
<feature type="transmembrane region" description="Helical" evidence="12">
    <location>
        <begin position="236"/>
        <end position="253"/>
    </location>
</feature>
<comment type="similarity">
    <text evidence="11">In the N-terminal section; belongs to the SecD/SecF family. SecD subfamily.</text>
</comment>
<feature type="transmembrane region" description="Helical" evidence="12">
    <location>
        <begin position="158"/>
        <end position="179"/>
    </location>
</feature>
<dbReference type="InterPro" id="IPR005665">
    <property type="entry name" value="SecF_bac"/>
</dbReference>
<feature type="domain" description="Protein export membrane protein SecD/SecF C-terminal" evidence="13">
    <location>
        <begin position="113"/>
        <end position="289"/>
    </location>
</feature>
<name>A0A097AR74_THEKI</name>
<feature type="transmembrane region" description="Helical" evidence="12">
    <location>
        <begin position="16"/>
        <end position="34"/>
    </location>
</feature>
<keyword evidence="3 12" id="KW-1003">Cell membrane</keyword>
<evidence type="ECO:0000256" key="11">
    <source>
        <dbReference type="ARBA" id="ARBA00061053"/>
    </source>
</evidence>
<comment type="similarity">
    <text evidence="12">Belongs to the SecD/SecF family. SecF subfamily.</text>
</comment>
<reference evidence="15" key="1">
    <citation type="journal article" date="2015" name="Genome Announc.">
        <title>Whole-Genome Sequences of 80 Environmental and Clinical Isolates of Burkholderia pseudomallei.</title>
        <authorList>
            <person name="Johnson S.L."/>
            <person name="Baker A.L."/>
            <person name="Chain P.S."/>
            <person name="Currie B.J."/>
            <person name="Daligault H.E."/>
            <person name="Davenport K.W."/>
            <person name="Davis C.B."/>
            <person name="Inglis T.J."/>
            <person name="Kaestli M."/>
            <person name="Koren S."/>
            <person name="Mayo M."/>
            <person name="Merritt A.J."/>
            <person name="Price E.P."/>
            <person name="Sarovich D.S."/>
            <person name="Warner J."/>
            <person name="Rosovitz M.J."/>
        </authorList>
    </citation>
    <scope>NUCLEOTIDE SEQUENCE [LARGE SCALE GENOMIC DNA]</scope>
    <source>
        <strain evidence="15">DSM 2030</strain>
    </source>
</reference>
<dbReference type="InterPro" id="IPR022646">
    <property type="entry name" value="SecD/SecF_CS"/>
</dbReference>
<evidence type="ECO:0000256" key="1">
    <source>
        <dbReference type="ARBA" id="ARBA00004651"/>
    </source>
</evidence>
<dbReference type="KEGG" id="tki:TKV_c11420"/>
<keyword evidence="8 12" id="KW-0472">Membrane</keyword>
<comment type="subunit">
    <text evidence="12">Forms a complex with SecD. Part of the essential Sec protein translocation apparatus which comprises SecA, SecYEG and auxiliary proteins SecDF. Other proteins may also be involved.</text>
</comment>
<dbReference type="InterPro" id="IPR022813">
    <property type="entry name" value="SecD/SecF_arch_bac"/>
</dbReference>
<evidence type="ECO:0000313" key="15">
    <source>
        <dbReference type="Proteomes" id="UP000029669"/>
    </source>
</evidence>
<keyword evidence="15" id="KW-1185">Reference proteome</keyword>
<dbReference type="PANTHER" id="PTHR30081">
    <property type="entry name" value="PROTEIN-EXPORT MEMBRANE PROTEIN SEC"/>
    <property type="match status" value="1"/>
</dbReference>
<proteinExistence type="inferred from homology"/>
<dbReference type="Pfam" id="PF02355">
    <property type="entry name" value="SecD_SecF_C"/>
    <property type="match status" value="1"/>
</dbReference>
<feature type="transmembrane region" description="Helical" evidence="12">
    <location>
        <begin position="265"/>
        <end position="287"/>
    </location>
</feature>
<dbReference type="Gene3D" id="1.20.1640.10">
    <property type="entry name" value="Multidrug efflux transporter AcrB transmembrane domain"/>
    <property type="match status" value="1"/>
</dbReference>
<gene>
    <name evidence="12 14" type="primary">secF</name>
    <name evidence="14" type="ORF">TKV_c11420</name>
</gene>
<dbReference type="NCBIfam" id="TIGR00916">
    <property type="entry name" value="2A0604s01"/>
    <property type="match status" value="1"/>
</dbReference>
<dbReference type="SUPFAM" id="SSF82866">
    <property type="entry name" value="Multidrug efflux transporter AcrB transmembrane domain"/>
    <property type="match status" value="1"/>
</dbReference>
<dbReference type="InterPro" id="IPR048634">
    <property type="entry name" value="SecD_SecF_C"/>
</dbReference>
<dbReference type="InterPro" id="IPR055344">
    <property type="entry name" value="SecD_SecF_C_bact"/>
</dbReference>
<dbReference type="PANTHER" id="PTHR30081:SF8">
    <property type="entry name" value="PROTEIN TRANSLOCASE SUBUNIT SECF"/>
    <property type="match status" value="1"/>
</dbReference>
<dbReference type="GO" id="GO:0065002">
    <property type="term" value="P:intracellular protein transmembrane transport"/>
    <property type="evidence" value="ECO:0007669"/>
    <property type="project" value="UniProtKB-UniRule"/>
</dbReference>
<sequence length="303" mass="34072">MNQHRFHIDVIGKTKIWFAISGIMILIGVIAMLVNGFNWGIDFTGGTIMEFKIGKSFDTKDIIKILNEYKVKDYQIQKIGAKGDHVSIKTSPISNETRLSIIKDIEKKYNLTENDLIMSQQVGPSLGAEIKFGMVLALVVASLVMLTYLGFRFNFEMSLAAVVGLLHNVIILISIYALFKITVDSPFIAAVLTVFSYSLHDTIVIFDRIRDNLKSMRRSDYAEIANVSINQTLTRSINVVLTVLIMLVLMYFLGPKALKDFALPLLIGITWGAYSSIFISTPLWVLIKNREKRRKTSNKPAKA</sequence>
<comment type="function">
    <text evidence="9 12">Part of the Sec protein translocase complex. Interacts with the SecYEG preprotein conducting channel. SecDF uses the proton motive force (PMF) to complete protein translocation after the ATP-dependent function of SecA.</text>
</comment>
<dbReference type="OrthoDB" id="9805019at2"/>